<feature type="region of interest" description="Disordered" evidence="1">
    <location>
        <begin position="113"/>
        <end position="132"/>
    </location>
</feature>
<sequence>MPVRTHPRLKRRRPGLLGAGLIVLALWIQALAPAVALRMAQASPGALPGQILCGHAPDQAGDFGIGPHAPATGSCALCGLCRAGAVPPLLPASPGLARRLRWTAVTWPIPPPLRTASAPTVTGQPRGPPRSA</sequence>
<dbReference type="EMBL" id="MLCA01000006">
    <property type="protein sequence ID" value="MEE7491501.1"/>
    <property type="molecule type" value="Genomic_DNA"/>
</dbReference>
<dbReference type="RefSeq" id="WP_331302180.1">
    <property type="nucleotide sequence ID" value="NZ_MLCA01000006.1"/>
</dbReference>
<keyword evidence="3" id="KW-1185">Reference proteome</keyword>
<dbReference type="Proteomes" id="UP001355206">
    <property type="component" value="Unassembled WGS sequence"/>
</dbReference>
<accession>A0ABU7TPU2</accession>
<name>A0ABU7TPU2_9HYPH</name>
<reference evidence="2 3" key="1">
    <citation type="journal article" date="2012" name="Genet. Mol. Biol.">
        <title>Analysis of 16S rRNA and mxaF genes revealing insights into Methylobacterium niche-specific plant association.</title>
        <authorList>
            <person name="Dourado M.N."/>
            <person name="Andreote F.D."/>
            <person name="Dini-Andreote F."/>
            <person name="Conti R."/>
            <person name="Araujo J.M."/>
            <person name="Araujo W.L."/>
        </authorList>
    </citation>
    <scope>NUCLEOTIDE SEQUENCE [LARGE SCALE GENOMIC DNA]</scope>
    <source>
        <strain evidence="2 3">TC3-10</strain>
    </source>
</reference>
<proteinExistence type="predicted"/>
<dbReference type="InterPro" id="IPR021333">
    <property type="entry name" value="DUF2946"/>
</dbReference>
<evidence type="ECO:0000313" key="3">
    <source>
        <dbReference type="Proteomes" id="UP001355206"/>
    </source>
</evidence>
<dbReference type="Pfam" id="PF11162">
    <property type="entry name" value="DUF2946"/>
    <property type="match status" value="1"/>
</dbReference>
<protein>
    <submittedName>
        <fullName evidence="2">DUF2946 domain-containing protein</fullName>
    </submittedName>
</protein>
<evidence type="ECO:0000256" key="1">
    <source>
        <dbReference type="SAM" id="MobiDB-lite"/>
    </source>
</evidence>
<evidence type="ECO:0000313" key="2">
    <source>
        <dbReference type="EMBL" id="MEE7491501.1"/>
    </source>
</evidence>
<organism evidence="2 3">
    <name type="scientific">Methylobacterium oryzae</name>
    <dbReference type="NCBI Taxonomy" id="334852"/>
    <lineage>
        <taxon>Bacteria</taxon>
        <taxon>Pseudomonadati</taxon>
        <taxon>Pseudomonadota</taxon>
        <taxon>Alphaproteobacteria</taxon>
        <taxon>Hyphomicrobiales</taxon>
        <taxon>Methylobacteriaceae</taxon>
        <taxon>Methylobacterium</taxon>
    </lineage>
</organism>
<gene>
    <name evidence="2" type="ORF">MOTC310_13915</name>
</gene>
<comment type="caution">
    <text evidence="2">The sequence shown here is derived from an EMBL/GenBank/DDBJ whole genome shotgun (WGS) entry which is preliminary data.</text>
</comment>